<protein>
    <submittedName>
        <fullName evidence="5">Uncharacterized protein</fullName>
    </submittedName>
</protein>
<sequence length="117" mass="13512">MSFEEFKPLNEESLVEYINATPSLSSRLGDKFIAIISLLSLRTWLKLKQRAKAMSFEEFKPLNEESLVEYINATPSLSSRLGDKYDDLMIKEVGDHHRIRLYLKSSLLGVFPENQFP</sequence>
<dbReference type="Proteomes" id="UP000886595">
    <property type="component" value="Unassembled WGS sequence"/>
</dbReference>
<reference evidence="5 6" key="1">
    <citation type="submission" date="2020-02" db="EMBL/GenBank/DDBJ databases">
        <authorList>
            <person name="Ma Q."/>
            <person name="Huang Y."/>
            <person name="Song X."/>
            <person name="Pei D."/>
        </authorList>
    </citation>
    <scope>NUCLEOTIDE SEQUENCE [LARGE SCALE GENOMIC DNA]</scope>
    <source>
        <strain evidence="5">Sxm20200214</strain>
        <tissue evidence="5">Leaf</tissue>
    </source>
</reference>
<keyword evidence="2" id="KW-0547">Nucleotide-binding</keyword>
<keyword evidence="1" id="KW-0808">Transferase</keyword>
<dbReference type="PANTHER" id="PTHR34273:SF2">
    <property type="entry name" value="METHYLTHIORIBOSE KINASE"/>
    <property type="match status" value="1"/>
</dbReference>
<gene>
    <name evidence="5" type="ORF">Bca52824_080521</name>
</gene>
<dbReference type="GO" id="GO:0016301">
    <property type="term" value="F:kinase activity"/>
    <property type="evidence" value="ECO:0007669"/>
    <property type="project" value="UniProtKB-KW"/>
</dbReference>
<evidence type="ECO:0000256" key="2">
    <source>
        <dbReference type="ARBA" id="ARBA00022741"/>
    </source>
</evidence>
<organism evidence="5 6">
    <name type="scientific">Brassica carinata</name>
    <name type="common">Ethiopian mustard</name>
    <name type="synonym">Abyssinian cabbage</name>
    <dbReference type="NCBI Taxonomy" id="52824"/>
    <lineage>
        <taxon>Eukaryota</taxon>
        <taxon>Viridiplantae</taxon>
        <taxon>Streptophyta</taxon>
        <taxon>Embryophyta</taxon>
        <taxon>Tracheophyta</taxon>
        <taxon>Spermatophyta</taxon>
        <taxon>Magnoliopsida</taxon>
        <taxon>eudicotyledons</taxon>
        <taxon>Gunneridae</taxon>
        <taxon>Pentapetalae</taxon>
        <taxon>rosids</taxon>
        <taxon>malvids</taxon>
        <taxon>Brassicales</taxon>
        <taxon>Brassicaceae</taxon>
        <taxon>Brassiceae</taxon>
        <taxon>Brassica</taxon>
    </lineage>
</organism>
<keyword evidence="3" id="KW-0418">Kinase</keyword>
<proteinExistence type="predicted"/>
<dbReference type="EMBL" id="JAAMPC010000016">
    <property type="protein sequence ID" value="KAG2250385.1"/>
    <property type="molecule type" value="Genomic_DNA"/>
</dbReference>
<evidence type="ECO:0000256" key="3">
    <source>
        <dbReference type="ARBA" id="ARBA00022777"/>
    </source>
</evidence>
<comment type="caution">
    <text evidence="5">The sequence shown here is derived from an EMBL/GenBank/DDBJ whole genome shotgun (WGS) entry which is preliminary data.</text>
</comment>
<dbReference type="AlphaFoldDB" id="A0A8X7PFL4"/>
<dbReference type="OrthoDB" id="1646609at2759"/>
<evidence type="ECO:0000313" key="5">
    <source>
        <dbReference type="EMBL" id="KAG2250385.1"/>
    </source>
</evidence>
<evidence type="ECO:0000256" key="4">
    <source>
        <dbReference type="ARBA" id="ARBA00022840"/>
    </source>
</evidence>
<name>A0A8X7PFL4_BRACI</name>
<keyword evidence="6" id="KW-1185">Reference proteome</keyword>
<accession>A0A8X7PFL4</accession>
<evidence type="ECO:0000313" key="6">
    <source>
        <dbReference type="Proteomes" id="UP000886595"/>
    </source>
</evidence>
<evidence type="ECO:0000256" key="1">
    <source>
        <dbReference type="ARBA" id="ARBA00022679"/>
    </source>
</evidence>
<dbReference type="PANTHER" id="PTHR34273">
    <property type="entry name" value="METHYLTHIORIBOSE KINASE"/>
    <property type="match status" value="1"/>
</dbReference>
<keyword evidence="4" id="KW-0067">ATP-binding</keyword>
<dbReference type="GO" id="GO:0005524">
    <property type="term" value="F:ATP binding"/>
    <property type="evidence" value="ECO:0007669"/>
    <property type="project" value="UniProtKB-KW"/>
</dbReference>